<evidence type="ECO:0000256" key="5">
    <source>
        <dbReference type="ARBA" id="ARBA00023157"/>
    </source>
</evidence>
<comment type="caution">
    <text evidence="13">The sequence shown here is derived from an EMBL/GenBank/DDBJ whole genome shotgun (WGS) entry which is preliminary data.</text>
</comment>
<dbReference type="SUPFAM" id="SSF50969">
    <property type="entry name" value="YVTN repeat-like/Quinoprotein amine dehydrogenase"/>
    <property type="match status" value="1"/>
</dbReference>
<dbReference type="InterPro" id="IPR006311">
    <property type="entry name" value="TAT_signal"/>
</dbReference>
<keyword evidence="5" id="KW-1015">Disulfide bond</keyword>
<dbReference type="CDD" id="cd00110">
    <property type="entry name" value="LamG"/>
    <property type="match status" value="1"/>
</dbReference>
<dbReference type="PROSITE" id="PS50853">
    <property type="entry name" value="FN3"/>
    <property type="match status" value="1"/>
</dbReference>
<evidence type="ECO:0000256" key="6">
    <source>
        <dbReference type="ARBA" id="ARBA00023273"/>
    </source>
</evidence>
<dbReference type="PROSITE" id="PS51318">
    <property type="entry name" value="TAT"/>
    <property type="match status" value="1"/>
</dbReference>
<keyword evidence="7" id="KW-0378">Hydrolase</keyword>
<evidence type="ECO:0000256" key="1">
    <source>
        <dbReference type="ARBA" id="ARBA00004316"/>
    </source>
</evidence>
<name>A0A7W3T407_9ACTN</name>
<dbReference type="SMART" id="SM00560">
    <property type="entry name" value="LamGL"/>
    <property type="match status" value="1"/>
</dbReference>
<dbReference type="InterPro" id="IPR055372">
    <property type="entry name" value="CBM96"/>
</dbReference>
<dbReference type="AlphaFoldDB" id="A0A7W3T407"/>
<dbReference type="InterPro" id="IPR003961">
    <property type="entry name" value="FN3_dom"/>
</dbReference>
<dbReference type="PROSITE" id="PS50025">
    <property type="entry name" value="LAM_G_DOMAIN"/>
    <property type="match status" value="1"/>
</dbReference>
<dbReference type="CDD" id="cd00063">
    <property type="entry name" value="FN3"/>
    <property type="match status" value="1"/>
</dbReference>
<keyword evidence="7" id="KW-0326">Glycosidase</keyword>
<feature type="domain" description="Fibronectin type-III" evidence="12">
    <location>
        <begin position="425"/>
        <end position="524"/>
    </location>
</feature>
<evidence type="ECO:0000313" key="14">
    <source>
        <dbReference type="Proteomes" id="UP000530234"/>
    </source>
</evidence>
<dbReference type="Pfam" id="PF13385">
    <property type="entry name" value="Laminin_G_3"/>
    <property type="match status" value="1"/>
</dbReference>
<accession>A0A7W3T407</accession>
<reference evidence="14" key="1">
    <citation type="submission" date="2019-10" db="EMBL/GenBank/DDBJ databases">
        <title>Streptomyces sp. nov., a novel actinobacterium isolated from alkaline environment.</title>
        <authorList>
            <person name="Golinska P."/>
        </authorList>
    </citation>
    <scope>NUCLEOTIDE SEQUENCE [LARGE SCALE GENOMIC DNA]</scope>
    <source>
        <strain evidence="14">DSM 42108</strain>
    </source>
</reference>
<evidence type="ECO:0000313" key="13">
    <source>
        <dbReference type="EMBL" id="MBB0230539.1"/>
    </source>
</evidence>
<evidence type="ECO:0000256" key="3">
    <source>
        <dbReference type="ARBA" id="ARBA00022525"/>
    </source>
</evidence>
<gene>
    <name evidence="13" type="ORF">FOE67_13700</name>
</gene>
<dbReference type="InterPro" id="IPR006558">
    <property type="entry name" value="LamG-like"/>
</dbReference>
<evidence type="ECO:0000256" key="9">
    <source>
        <dbReference type="SAM" id="MobiDB-lite"/>
    </source>
</evidence>
<dbReference type="Gene3D" id="2.60.40.10">
    <property type="entry name" value="Immunoglobulins"/>
    <property type="match status" value="1"/>
</dbReference>
<evidence type="ECO:0000256" key="8">
    <source>
        <dbReference type="ARBA" id="ARBA00023326"/>
    </source>
</evidence>
<dbReference type="GO" id="GO:0042995">
    <property type="term" value="C:cell projection"/>
    <property type="evidence" value="ECO:0007669"/>
    <property type="project" value="UniProtKB-SubCell"/>
</dbReference>
<feature type="signal peptide" evidence="10">
    <location>
        <begin position="1"/>
        <end position="27"/>
    </location>
</feature>
<dbReference type="InterPro" id="IPR036116">
    <property type="entry name" value="FN3_sf"/>
</dbReference>
<evidence type="ECO:0000259" key="12">
    <source>
        <dbReference type="PROSITE" id="PS50853"/>
    </source>
</evidence>
<evidence type="ECO:0000256" key="2">
    <source>
        <dbReference type="ARBA" id="ARBA00004613"/>
    </source>
</evidence>
<organism evidence="13 14">
    <name type="scientific">Streptomyces calidiresistens</name>
    <dbReference type="NCBI Taxonomy" id="1485586"/>
    <lineage>
        <taxon>Bacteria</taxon>
        <taxon>Bacillati</taxon>
        <taxon>Actinomycetota</taxon>
        <taxon>Actinomycetes</taxon>
        <taxon>Kitasatosporales</taxon>
        <taxon>Streptomycetaceae</taxon>
        <taxon>Streptomyces</taxon>
    </lineage>
</organism>
<dbReference type="SUPFAM" id="SSF49899">
    <property type="entry name" value="Concanavalin A-like lectins/glucanases"/>
    <property type="match status" value="1"/>
</dbReference>
<dbReference type="SMART" id="SM00282">
    <property type="entry name" value="LamG"/>
    <property type="match status" value="1"/>
</dbReference>
<keyword evidence="4 10" id="KW-0732">Signal</keyword>
<feature type="compositionally biased region" description="Polar residues" evidence="9">
    <location>
        <begin position="550"/>
        <end position="561"/>
    </location>
</feature>
<evidence type="ECO:0000256" key="7">
    <source>
        <dbReference type="ARBA" id="ARBA00023295"/>
    </source>
</evidence>
<feature type="chain" id="PRO_5038384298" evidence="10">
    <location>
        <begin position="28"/>
        <end position="925"/>
    </location>
</feature>
<dbReference type="Pfam" id="PF24517">
    <property type="entry name" value="CBM96"/>
    <property type="match status" value="1"/>
</dbReference>
<dbReference type="GO" id="GO:0000272">
    <property type="term" value="P:polysaccharide catabolic process"/>
    <property type="evidence" value="ECO:0007669"/>
    <property type="project" value="UniProtKB-KW"/>
</dbReference>
<dbReference type="GO" id="GO:0016798">
    <property type="term" value="F:hydrolase activity, acting on glycosyl bonds"/>
    <property type="evidence" value="ECO:0007669"/>
    <property type="project" value="UniProtKB-KW"/>
</dbReference>
<keyword evidence="8" id="KW-0624">Polysaccharide degradation</keyword>
<dbReference type="InterPro" id="IPR013783">
    <property type="entry name" value="Ig-like_fold"/>
</dbReference>
<keyword evidence="14" id="KW-1185">Reference proteome</keyword>
<sequence length="925" mass="97306">MKPSRGSTTRRAVTASAVLALTLGALAGTETAVSPPAEALTPPVAMTADNLPTWQTNGIVWALAESDGVIFAGGSFTTIRPPGAAPGTQERPVRNFVALDAATGAPIEGCAPEFTVGSGIETVRALAVSPDGETLYVGGRFGAVNGIGASSVAAIDIPTCTPKPFSAGASNTVHALAATDDRVYLAGDFVQLNGQQRRHFGAVDTTGSLVPGWVANGDEPGRALALTHDGENVVLGGDFFTINGVDSHALAIVDAGNAAMTRAYPLGFIETRSVVKDLHADATGIYTGNEGTGGGVFDGRIAIEPDTYNQRWRDTCLGATQAVHVYRDVLYSGHHAHDCSSMGSFPNQPRFHLFAQSVHNPTLLGWFPDTNDGLGEQIGPRAITVSEEHPNTGLDYMWVAGEFTAVNGSPQWGLTRFASEPDTGNPVTPEAHAFSHAPGRIEVTWRSSLDLDDSLLTYRVYRNNSAVPIHTVQGSSVPWRRPQLSFTDTSVTEGVTYSYRITATDAAGNTSALSPAVSATAASSTQPYVQAVLADNPVLYWRSDETSGNFASDASGNNNSGVHRGGPQRGVLPPAVNGPSAASIGHNGTSTYTYSDTPFASTNTFSVETWFRTTTTQGGKLIGFGNRILENSSMRDRHVYMRNDGRLVFGVNSGGTRTITTNAAYNNGQWHHVVATLGTNGMRLYVNGQQQAVSTLYTTAQNYGSTPGFWRAGGDSLANWPNRPTTDYFQGQLDEIAVYHSTLSAARVNAHFQAASVPSDTVVEAVPTADTYVNQAAPNTVHGTHQQLAVRSSPAYESYLRFDVPTAPPGTVLKAATLRIRLTNDAHAGSEDDQIVVPVVGDWSEAGTTWNTRPGLGTDVLGTLTGANSPGAVHGIPLDTAAVNAALGGELDLAVVGEGPSSLWFWSRQASAANQPRLLLTFGAP</sequence>
<proteinExistence type="predicted"/>
<dbReference type="InterPro" id="IPR001791">
    <property type="entry name" value="Laminin_G"/>
</dbReference>
<dbReference type="InterPro" id="IPR013320">
    <property type="entry name" value="ConA-like_dom_sf"/>
</dbReference>
<evidence type="ECO:0000259" key="11">
    <source>
        <dbReference type="PROSITE" id="PS50025"/>
    </source>
</evidence>
<comment type="subcellular location">
    <subcellularLocation>
        <location evidence="1">Cell projection</location>
    </subcellularLocation>
    <subcellularLocation>
        <location evidence="2">Secreted</location>
    </subcellularLocation>
</comment>
<dbReference type="EMBL" id="VKHS01000300">
    <property type="protein sequence ID" value="MBB0230539.1"/>
    <property type="molecule type" value="Genomic_DNA"/>
</dbReference>
<dbReference type="Gene3D" id="2.60.120.200">
    <property type="match status" value="1"/>
</dbReference>
<keyword evidence="6" id="KW-0966">Cell projection</keyword>
<feature type="region of interest" description="Disordered" evidence="9">
    <location>
        <begin position="550"/>
        <end position="584"/>
    </location>
</feature>
<dbReference type="RefSeq" id="WP_182664091.1">
    <property type="nucleotide sequence ID" value="NZ_VKHS01000300.1"/>
</dbReference>
<dbReference type="NCBIfam" id="NF033679">
    <property type="entry name" value="DNRLRE_dom"/>
    <property type="match status" value="1"/>
</dbReference>
<evidence type="ECO:0000256" key="4">
    <source>
        <dbReference type="ARBA" id="ARBA00022729"/>
    </source>
</evidence>
<dbReference type="SUPFAM" id="SSF49265">
    <property type="entry name" value="Fibronectin type III"/>
    <property type="match status" value="1"/>
</dbReference>
<keyword evidence="8" id="KW-0119">Carbohydrate metabolism</keyword>
<feature type="domain" description="Laminin G" evidence="11">
    <location>
        <begin position="581"/>
        <end position="761"/>
    </location>
</feature>
<keyword evidence="3" id="KW-0964">Secreted</keyword>
<evidence type="ECO:0000256" key="10">
    <source>
        <dbReference type="SAM" id="SignalP"/>
    </source>
</evidence>
<dbReference type="Proteomes" id="UP000530234">
    <property type="component" value="Unassembled WGS sequence"/>
</dbReference>
<dbReference type="InterPro" id="IPR011044">
    <property type="entry name" value="Quino_amine_DH_bsu"/>
</dbReference>
<dbReference type="GO" id="GO:0005576">
    <property type="term" value="C:extracellular region"/>
    <property type="evidence" value="ECO:0007669"/>
    <property type="project" value="UniProtKB-SubCell"/>
</dbReference>
<protein>
    <submittedName>
        <fullName evidence="13">DNRLRE domain-containing protein</fullName>
    </submittedName>
</protein>